<dbReference type="SUPFAM" id="SSF51445">
    <property type="entry name" value="(Trans)glycosidases"/>
    <property type="match status" value="1"/>
</dbReference>
<evidence type="ECO:0000313" key="8">
    <source>
        <dbReference type="Proteomes" id="UP000887574"/>
    </source>
</evidence>
<evidence type="ECO:0000259" key="5">
    <source>
        <dbReference type="Pfam" id="PF01301"/>
    </source>
</evidence>
<dbReference type="InterPro" id="IPR048912">
    <property type="entry name" value="BetaGal1-like_ABD1"/>
</dbReference>
<organism evidence="8 9">
    <name type="scientific">Ditylenchus dipsaci</name>
    <dbReference type="NCBI Taxonomy" id="166011"/>
    <lineage>
        <taxon>Eukaryota</taxon>
        <taxon>Metazoa</taxon>
        <taxon>Ecdysozoa</taxon>
        <taxon>Nematoda</taxon>
        <taxon>Chromadorea</taxon>
        <taxon>Rhabditida</taxon>
        <taxon>Tylenchina</taxon>
        <taxon>Tylenchomorpha</taxon>
        <taxon>Sphaerularioidea</taxon>
        <taxon>Anguinidae</taxon>
        <taxon>Anguininae</taxon>
        <taxon>Ditylenchus</taxon>
    </lineage>
</organism>
<evidence type="ECO:0000256" key="2">
    <source>
        <dbReference type="ARBA" id="ARBA00022801"/>
    </source>
</evidence>
<evidence type="ECO:0000259" key="7">
    <source>
        <dbReference type="Pfam" id="PF21467"/>
    </source>
</evidence>
<keyword evidence="3" id="KW-0326">Glycosidase</keyword>
<keyword evidence="4" id="KW-0812">Transmembrane</keyword>
<dbReference type="Gene3D" id="2.60.120.260">
    <property type="entry name" value="Galactose-binding domain-like"/>
    <property type="match status" value="2"/>
</dbReference>
<feature type="domain" description="Glycoside hydrolase 35 catalytic" evidence="5">
    <location>
        <begin position="13"/>
        <end position="140"/>
    </location>
</feature>
<feature type="domain" description="Beta-galactosidase 1-like first all-beta" evidence="6">
    <location>
        <begin position="190"/>
        <end position="304"/>
    </location>
</feature>
<evidence type="ECO:0000259" key="6">
    <source>
        <dbReference type="Pfam" id="PF21317"/>
    </source>
</evidence>
<dbReference type="InterPro" id="IPR008979">
    <property type="entry name" value="Galactose-bd-like_sf"/>
</dbReference>
<evidence type="ECO:0000256" key="4">
    <source>
        <dbReference type="SAM" id="Phobius"/>
    </source>
</evidence>
<keyword evidence="2" id="KW-0378">Hydrolase</keyword>
<reference evidence="9" key="1">
    <citation type="submission" date="2022-11" db="UniProtKB">
        <authorList>
            <consortium name="WormBaseParasite"/>
        </authorList>
    </citation>
    <scope>IDENTIFICATION</scope>
</reference>
<accession>A0A915EEV2</accession>
<sequence length="465" mass="52383">MVFWGKTLNSIQRMAQVKNFLTVEKKINGGPYTNSEFYTVWFTGWGGKLLDLGWGAPGFTQNTSFSLNNVIENTVNSMADMYKMNASFSFYMIHGGTNFGFWSGDESTGPVITSYDYSAPISEAGQITPLYLAIRNFIKNLTNWPNPPLEVPQNHTAVAIDNVKTVRVGSLITVVQNSLNKDHCKQSETPLSFEVLDNQYDLVLYSSVLPKVVDGSHLMLTIPDLHDYAYVFVDDVYQGHLAIDQEYTHAFARLTLPLKNGTTGSKLDILVENHGRRTFETINDYKGILSNVTVNKQLITNWMQCGVNPSKLYSKAKEMWSQKTAVVEDGSPAVYVGTFESDVAWDDYHTFFDARKWNKGFVIVNNFNLGRYWTSMGPQMTLYAPGAIFQKHQNTIVVVELVGQTSSSTQQQPPSINFLKEPSYEKKQIPSKKQMASSSSSLFVQIPIIIELTGYLLFFAWRLLL</sequence>
<dbReference type="SUPFAM" id="SSF49785">
    <property type="entry name" value="Galactose-binding domain-like"/>
    <property type="match status" value="1"/>
</dbReference>
<evidence type="ECO:0000256" key="3">
    <source>
        <dbReference type="ARBA" id="ARBA00023295"/>
    </source>
</evidence>
<evidence type="ECO:0000256" key="1">
    <source>
        <dbReference type="ARBA" id="ARBA00009809"/>
    </source>
</evidence>
<keyword evidence="4" id="KW-0472">Membrane</keyword>
<dbReference type="WBParaSite" id="jg561.1">
    <property type="protein sequence ID" value="jg561.1"/>
    <property type="gene ID" value="jg561"/>
</dbReference>
<dbReference type="PANTHER" id="PTHR23421">
    <property type="entry name" value="BETA-GALACTOSIDASE RELATED"/>
    <property type="match status" value="1"/>
</dbReference>
<name>A0A915EEV2_9BILA</name>
<dbReference type="Pfam" id="PF01301">
    <property type="entry name" value="Glyco_hydro_35"/>
    <property type="match status" value="1"/>
</dbReference>
<dbReference type="AlphaFoldDB" id="A0A915EEV2"/>
<dbReference type="GO" id="GO:0005975">
    <property type="term" value="P:carbohydrate metabolic process"/>
    <property type="evidence" value="ECO:0007669"/>
    <property type="project" value="InterPro"/>
</dbReference>
<keyword evidence="4" id="KW-1133">Transmembrane helix</keyword>
<dbReference type="InterPro" id="IPR001944">
    <property type="entry name" value="Glycoside_Hdrlase_35"/>
</dbReference>
<dbReference type="Pfam" id="PF21317">
    <property type="entry name" value="BetaGal_ABD_1"/>
    <property type="match status" value="1"/>
</dbReference>
<dbReference type="InterPro" id="IPR031330">
    <property type="entry name" value="Gly_Hdrlase_35_cat"/>
</dbReference>
<dbReference type="Proteomes" id="UP000887574">
    <property type="component" value="Unplaced"/>
</dbReference>
<evidence type="ECO:0000313" key="9">
    <source>
        <dbReference type="WBParaSite" id="jg561.1"/>
    </source>
</evidence>
<dbReference type="GO" id="GO:0004553">
    <property type="term" value="F:hydrolase activity, hydrolyzing O-glycosyl compounds"/>
    <property type="evidence" value="ECO:0007669"/>
    <property type="project" value="InterPro"/>
</dbReference>
<keyword evidence="8" id="KW-1185">Reference proteome</keyword>
<protein>
    <submittedName>
        <fullName evidence="9">Glycoside hydrolase 35 catalytic domain-containing protein</fullName>
    </submittedName>
</protein>
<comment type="similarity">
    <text evidence="1">Belongs to the glycosyl hydrolase 35 family.</text>
</comment>
<proteinExistence type="inferred from homology"/>
<dbReference type="InterPro" id="IPR017853">
    <property type="entry name" value="GH"/>
</dbReference>
<feature type="transmembrane region" description="Helical" evidence="4">
    <location>
        <begin position="442"/>
        <end position="464"/>
    </location>
</feature>
<feature type="domain" description="Beta-galactosidase galactose-binding" evidence="7">
    <location>
        <begin position="332"/>
        <end position="394"/>
    </location>
</feature>
<dbReference type="InterPro" id="IPR048913">
    <property type="entry name" value="BetaGal_gal-bd"/>
</dbReference>
<dbReference type="Pfam" id="PF21467">
    <property type="entry name" value="BetaGal_gal-bd"/>
    <property type="match status" value="1"/>
</dbReference>